<gene>
    <name evidence="1" type="ORF">vBKpMFBKp24_242</name>
</gene>
<name>A0A7U0GBT2_9CAUD</name>
<protein>
    <submittedName>
        <fullName evidence="1">Uncharacterized protein</fullName>
    </submittedName>
</protein>
<sequence length="121" mass="14176">MFVELREFQRDRVIPEKIATYETEAGETRQYLTYGHHLGPVLAMRGISGVQAEDFHKLVQAKYNLPRPGIHFVLTGEEIRELLDKWMKEGPLDIIDSWLELDTFWEIADFDSILTYFWGGE</sequence>
<dbReference type="Proteomes" id="UP000596381">
    <property type="component" value="Segment"/>
</dbReference>
<dbReference type="EMBL" id="MW394391">
    <property type="protein sequence ID" value="QQV92265.1"/>
    <property type="molecule type" value="Genomic_DNA"/>
</dbReference>
<accession>A0A7U0GBT2</accession>
<proteinExistence type="predicted"/>
<keyword evidence="2" id="KW-1185">Reference proteome</keyword>
<reference evidence="1 2" key="1">
    <citation type="submission" date="2020-12" db="EMBL/GenBank/DDBJ databases">
        <title>Genomic characterization of four novel bacteriophages infecting Klebsiella pneumoniae.</title>
        <authorList>
            <person name="Estrada Bonilla B."/>
            <person name="Costa A.R."/>
            <person name="van Rossum T."/>
            <person name="Hagedoorn S."/>
            <person name="Wallinga H."/>
            <person name="Xiao M."/>
            <person name="Song W."/>
            <person name="Haas P.-J."/>
            <person name="Nobrega F.L."/>
            <person name="Brouns S.J.J."/>
        </authorList>
    </citation>
    <scope>NUCLEOTIDE SEQUENCE [LARGE SCALE GENOMIC DNA]</scope>
</reference>
<evidence type="ECO:0000313" key="1">
    <source>
        <dbReference type="EMBL" id="QQV92265.1"/>
    </source>
</evidence>
<organism evidence="1 2">
    <name type="scientific">Klebsiella phage vB_KpM_FBKp24</name>
    <dbReference type="NCBI Taxonomy" id="2801834"/>
    <lineage>
        <taxon>Viruses</taxon>
        <taxon>Duplodnaviria</taxon>
        <taxon>Heunggongvirae</taxon>
        <taxon>Uroviricota</taxon>
        <taxon>Caudoviricetes</taxon>
        <taxon>Chimalliviridae</taxon>
        <taxon>Maaswegvirus</taxon>
        <taxon>Maaswegvirus Kp24</taxon>
    </lineage>
</organism>
<evidence type="ECO:0000313" key="2">
    <source>
        <dbReference type="Proteomes" id="UP000596381"/>
    </source>
</evidence>